<dbReference type="PANTHER" id="PTHR39586">
    <property type="entry name" value="CYTOPLASMIC PROTEIN-RELATED"/>
    <property type="match status" value="1"/>
</dbReference>
<dbReference type="EMBL" id="CP102096">
    <property type="protein sequence ID" value="UUM29892.1"/>
    <property type="molecule type" value="Genomic_DNA"/>
</dbReference>
<dbReference type="Gene3D" id="1.20.1440.40">
    <property type="entry name" value="YqcC-like"/>
    <property type="match status" value="1"/>
</dbReference>
<dbReference type="InterPro" id="IPR023376">
    <property type="entry name" value="YqcC-like_dom"/>
</dbReference>
<evidence type="ECO:0000313" key="2">
    <source>
        <dbReference type="EMBL" id="UUM29892.1"/>
    </source>
</evidence>
<dbReference type="PIRSF" id="PIRSF006257">
    <property type="entry name" value="UCP006257"/>
    <property type="match status" value="1"/>
</dbReference>
<organism evidence="2 3">
    <name type="scientific">Vibrio japonicus</name>
    <dbReference type="NCBI Taxonomy" id="1824638"/>
    <lineage>
        <taxon>Bacteria</taxon>
        <taxon>Pseudomonadati</taxon>
        <taxon>Pseudomonadota</taxon>
        <taxon>Gammaproteobacteria</taxon>
        <taxon>Vibrionales</taxon>
        <taxon>Vibrionaceae</taxon>
        <taxon>Vibrio</taxon>
    </lineage>
</organism>
<reference evidence="2" key="1">
    <citation type="submission" date="2022-07" db="EMBL/GenBank/DDBJ databases">
        <title>Complete genome of Vibrio japonicus strain JCM 31412T and phylogenomic assessment of the Nereis clade of the genus Vibrio.</title>
        <authorList>
            <person name="Shlafstein M.D."/>
            <person name="Emsley S.A."/>
            <person name="Ushijima B."/>
            <person name="Videau P."/>
            <person name="Saw J.H."/>
        </authorList>
    </citation>
    <scope>NUCLEOTIDE SEQUENCE</scope>
    <source>
        <strain evidence="2">JCM 31412</strain>
    </source>
</reference>
<evidence type="ECO:0000259" key="1">
    <source>
        <dbReference type="Pfam" id="PF04287"/>
    </source>
</evidence>
<name>A0ABY5LFP7_9VIBR</name>
<sequence>MTKEQQLLLLLEQLMPLMQRLKLWQAHPPEEKALQSAEPFALDTLTPEQWLQWIFLPKMSALIGQDMPFPTGFSITPYFEECWKEQGEYVPLIILLKSIDEVCA</sequence>
<dbReference type="InterPro" id="IPR036814">
    <property type="entry name" value="YqcC-like_sf"/>
</dbReference>
<dbReference type="Proteomes" id="UP001058602">
    <property type="component" value="Chromosome 1"/>
</dbReference>
<accession>A0ABY5LFP7</accession>
<keyword evidence="3" id="KW-1185">Reference proteome</keyword>
<dbReference type="PANTHER" id="PTHR39586:SF1">
    <property type="entry name" value="CYTOPLASMIC PROTEIN"/>
    <property type="match status" value="1"/>
</dbReference>
<evidence type="ECO:0000313" key="3">
    <source>
        <dbReference type="Proteomes" id="UP001058602"/>
    </source>
</evidence>
<protein>
    <submittedName>
        <fullName evidence="2">YqcC family protein</fullName>
    </submittedName>
</protein>
<proteinExistence type="predicted"/>
<dbReference type="InterPro" id="IPR007384">
    <property type="entry name" value="UCP006257"/>
</dbReference>
<dbReference type="RefSeq" id="WP_257083682.1">
    <property type="nucleotide sequence ID" value="NZ_CP102096.1"/>
</dbReference>
<dbReference type="SUPFAM" id="SSF158452">
    <property type="entry name" value="YqcC-like"/>
    <property type="match status" value="1"/>
</dbReference>
<feature type="domain" description="YqcC-like" evidence="1">
    <location>
        <begin position="9"/>
        <end position="101"/>
    </location>
</feature>
<dbReference type="Pfam" id="PF04287">
    <property type="entry name" value="DUF446"/>
    <property type="match status" value="1"/>
</dbReference>
<gene>
    <name evidence="2" type="ORF">NP165_09220</name>
</gene>